<keyword evidence="4" id="KW-1185">Reference proteome</keyword>
<proteinExistence type="predicted"/>
<accession>A0ABP8T9Q2</accession>
<dbReference type="Proteomes" id="UP001500691">
    <property type="component" value="Unassembled WGS sequence"/>
</dbReference>
<feature type="region of interest" description="Disordered" evidence="1">
    <location>
        <begin position="50"/>
        <end position="74"/>
    </location>
</feature>
<dbReference type="InterPro" id="IPR005543">
    <property type="entry name" value="PASTA_dom"/>
</dbReference>
<dbReference type="EMBL" id="BAABFF010000001">
    <property type="protein sequence ID" value="GAA4582177.1"/>
    <property type="molecule type" value="Genomic_DNA"/>
</dbReference>
<evidence type="ECO:0000256" key="1">
    <source>
        <dbReference type="SAM" id="MobiDB-lite"/>
    </source>
</evidence>
<evidence type="ECO:0000313" key="4">
    <source>
        <dbReference type="Proteomes" id="UP001500691"/>
    </source>
</evidence>
<dbReference type="PROSITE" id="PS51178">
    <property type="entry name" value="PASTA"/>
    <property type="match status" value="1"/>
</dbReference>
<sequence length="235" mass="24096">MGAGCSRFLHAWSSVSGLYPFHPGGFVRTRIISAALLCATVGLTACQPTDGQSGGGNSATAPGGSATQGGKSASAAPKAVRNFVGMGLQSAQDAAQADGFYSLKSHDALGRDRMQALDRNWKVCSQNVAAGRSVPTRTTLDFGAVKLAESCPGTDQKEPTVQGGRMPDFKGKSVKAARAALDSGTSLAVKDASADGRWILVESNWKVCTQTPAAGSALRGQPVAFTAVKFGESCP</sequence>
<protein>
    <recommendedName>
        <fullName evidence="2">PASTA domain-containing protein</fullName>
    </recommendedName>
</protein>
<reference evidence="4" key="1">
    <citation type="journal article" date="2019" name="Int. J. Syst. Evol. Microbiol.">
        <title>The Global Catalogue of Microorganisms (GCM) 10K type strain sequencing project: providing services to taxonomists for standard genome sequencing and annotation.</title>
        <authorList>
            <consortium name="The Broad Institute Genomics Platform"/>
            <consortium name="The Broad Institute Genome Sequencing Center for Infectious Disease"/>
            <person name="Wu L."/>
            <person name="Ma J."/>
        </authorList>
    </citation>
    <scope>NUCLEOTIDE SEQUENCE [LARGE SCALE GENOMIC DNA]</scope>
    <source>
        <strain evidence="4">JCM 13278</strain>
    </source>
</reference>
<name>A0ABP8T9Q2_9ACTN</name>
<evidence type="ECO:0000259" key="2">
    <source>
        <dbReference type="PROSITE" id="PS51178"/>
    </source>
</evidence>
<organism evidence="3 4">
    <name type="scientific">Actinocorallia cavernae</name>
    <dbReference type="NCBI Taxonomy" id="328075"/>
    <lineage>
        <taxon>Bacteria</taxon>
        <taxon>Bacillati</taxon>
        <taxon>Actinomycetota</taxon>
        <taxon>Actinomycetes</taxon>
        <taxon>Streptosporangiales</taxon>
        <taxon>Thermomonosporaceae</taxon>
        <taxon>Actinocorallia</taxon>
    </lineage>
</organism>
<comment type="caution">
    <text evidence="3">The sequence shown here is derived from an EMBL/GenBank/DDBJ whole genome shotgun (WGS) entry which is preliminary data.</text>
</comment>
<evidence type="ECO:0000313" key="3">
    <source>
        <dbReference type="EMBL" id="GAA4582177.1"/>
    </source>
</evidence>
<feature type="domain" description="PASTA" evidence="2">
    <location>
        <begin position="160"/>
        <end position="229"/>
    </location>
</feature>
<gene>
    <name evidence="3" type="ORF">GCM10023100_68880</name>
</gene>